<evidence type="ECO:0000256" key="1">
    <source>
        <dbReference type="SAM" id="SignalP"/>
    </source>
</evidence>
<keyword evidence="3" id="KW-1185">Reference proteome</keyword>
<organism evidence="2 3">
    <name type="scientific">Paraburkholderia haematera</name>
    <dbReference type="NCBI Taxonomy" id="2793077"/>
    <lineage>
        <taxon>Bacteria</taxon>
        <taxon>Pseudomonadati</taxon>
        <taxon>Pseudomonadota</taxon>
        <taxon>Betaproteobacteria</taxon>
        <taxon>Burkholderiales</taxon>
        <taxon>Burkholderiaceae</taxon>
        <taxon>Paraburkholderia</taxon>
    </lineage>
</organism>
<protein>
    <recommendedName>
        <fullName evidence="4">Secreted protein</fullName>
    </recommendedName>
</protein>
<keyword evidence="1" id="KW-0732">Signal</keyword>
<feature type="chain" id="PRO_5045707161" description="Secreted protein" evidence="1">
    <location>
        <begin position="24"/>
        <end position="96"/>
    </location>
</feature>
<comment type="caution">
    <text evidence="2">The sequence shown here is derived from an EMBL/GenBank/DDBJ whole genome shotgun (WGS) entry which is preliminary data.</text>
</comment>
<feature type="signal peptide" evidence="1">
    <location>
        <begin position="1"/>
        <end position="23"/>
    </location>
</feature>
<dbReference type="RefSeq" id="WP_211617532.1">
    <property type="nucleotide sequence ID" value="NZ_CAJNBK010000062.1"/>
</dbReference>
<sequence>MLDKTTSFRAAMFLLLGAFSSHVSPTGRTSMSVRLVIQESCVIHASDPSPIPQPSVHCRHNEPYGTVLVPLDPTQAISPAPGAVRDGKHMIWMVTF</sequence>
<evidence type="ECO:0000313" key="2">
    <source>
        <dbReference type="EMBL" id="CAE6842072.1"/>
    </source>
</evidence>
<gene>
    <name evidence="2" type="ORF">R69888_07012</name>
</gene>
<dbReference type="EMBL" id="CAJNBK010000062">
    <property type="protein sequence ID" value="CAE6842072.1"/>
    <property type="molecule type" value="Genomic_DNA"/>
</dbReference>
<proteinExistence type="predicted"/>
<name>A0ABN7N7P5_9BURK</name>
<dbReference type="Proteomes" id="UP000672526">
    <property type="component" value="Unassembled WGS sequence"/>
</dbReference>
<evidence type="ECO:0000313" key="3">
    <source>
        <dbReference type="Proteomes" id="UP000672526"/>
    </source>
</evidence>
<evidence type="ECO:0008006" key="4">
    <source>
        <dbReference type="Google" id="ProtNLM"/>
    </source>
</evidence>
<accession>A0ABN7N7P5</accession>
<reference evidence="2 3" key="1">
    <citation type="submission" date="2021-02" db="EMBL/GenBank/DDBJ databases">
        <authorList>
            <person name="Vanwijnsberghe S."/>
        </authorList>
    </citation>
    <scope>NUCLEOTIDE SEQUENCE [LARGE SCALE GENOMIC DNA]</scope>
    <source>
        <strain evidence="2 3">LMG 31837</strain>
    </source>
</reference>